<dbReference type="Proteomes" id="UP001432322">
    <property type="component" value="Unassembled WGS sequence"/>
</dbReference>
<organism evidence="5 6">
    <name type="scientific">Pristionchus fissidentatus</name>
    <dbReference type="NCBI Taxonomy" id="1538716"/>
    <lineage>
        <taxon>Eukaryota</taxon>
        <taxon>Metazoa</taxon>
        <taxon>Ecdysozoa</taxon>
        <taxon>Nematoda</taxon>
        <taxon>Chromadorea</taxon>
        <taxon>Rhabditida</taxon>
        <taxon>Rhabditina</taxon>
        <taxon>Diplogasteromorpha</taxon>
        <taxon>Diplogasteroidea</taxon>
        <taxon>Neodiplogasteridae</taxon>
        <taxon>Pristionchus</taxon>
    </lineage>
</organism>
<dbReference type="Gene3D" id="3.40.50.10890">
    <property type="match status" value="1"/>
</dbReference>
<dbReference type="InterPro" id="IPR036866">
    <property type="entry name" value="RibonucZ/Hydroxyglut_hydro"/>
</dbReference>
<evidence type="ECO:0000259" key="4">
    <source>
        <dbReference type="Pfam" id="PF10996"/>
    </source>
</evidence>
<feature type="domain" description="Beta-Casp" evidence="4">
    <location>
        <begin position="4"/>
        <end position="44"/>
    </location>
</feature>
<keyword evidence="6" id="KW-1185">Reference proteome</keyword>
<dbReference type="Pfam" id="PF07521">
    <property type="entry name" value="RMMBL"/>
    <property type="match status" value="1"/>
</dbReference>
<dbReference type="GO" id="GO:0004521">
    <property type="term" value="F:RNA endonuclease activity"/>
    <property type="evidence" value="ECO:0007669"/>
    <property type="project" value="TreeGrafter"/>
</dbReference>
<feature type="signal peptide" evidence="2">
    <location>
        <begin position="1"/>
        <end position="15"/>
    </location>
</feature>
<evidence type="ECO:0000256" key="2">
    <source>
        <dbReference type="SAM" id="SignalP"/>
    </source>
</evidence>
<keyword evidence="1" id="KW-0378">Hydrolase</keyword>
<comment type="caution">
    <text evidence="5">The sequence shown here is derived from an EMBL/GenBank/DDBJ whole genome shotgun (WGS) entry which is preliminary data.</text>
</comment>
<dbReference type="AlphaFoldDB" id="A0AAV5X2R6"/>
<evidence type="ECO:0000313" key="6">
    <source>
        <dbReference type="Proteomes" id="UP001432322"/>
    </source>
</evidence>
<protein>
    <recommendedName>
        <fullName evidence="7">Integrator complex subunit 11</fullName>
    </recommendedName>
</protein>
<sequence length="276" mass="30601">FLLLSIAGMLHGGHSLQVFKKWCSDPKNMIIMPGYCVAGTVGAKVIGGMKQIEMDGRMFDINLGVEYMSFSAHADAKGIMQLIRDCEPRNVMFVHGEAGKMEFLKDKVEKEFGLRVYKPANGETVSIPASLEMDIEVPAELIHRSISLDPTPAKRACPFRASLLLDKQSSTLEVLSTEAAAAQFAFQIHTITHSEYIQTEKDINWKELARSVRSNVDMEMQQKADGIEAFDGDVVVMKCKDDSRKVELMWTENMDSWQPQIAELIRKAGGGGAVAN</sequence>
<reference evidence="5" key="1">
    <citation type="submission" date="2023-10" db="EMBL/GenBank/DDBJ databases">
        <title>Genome assembly of Pristionchus species.</title>
        <authorList>
            <person name="Yoshida K."/>
            <person name="Sommer R.J."/>
        </authorList>
    </citation>
    <scope>NUCLEOTIDE SEQUENCE</scope>
    <source>
        <strain evidence="5">RS5133</strain>
    </source>
</reference>
<gene>
    <name evidence="5" type="ORF">PFISCL1PPCAC_29205</name>
</gene>
<dbReference type="SUPFAM" id="SSF56281">
    <property type="entry name" value="Metallo-hydrolase/oxidoreductase"/>
    <property type="match status" value="1"/>
</dbReference>
<dbReference type="InterPro" id="IPR050698">
    <property type="entry name" value="MBL"/>
</dbReference>
<name>A0AAV5X2R6_9BILA</name>
<keyword evidence="2" id="KW-0732">Signal</keyword>
<evidence type="ECO:0008006" key="7">
    <source>
        <dbReference type="Google" id="ProtNLM"/>
    </source>
</evidence>
<feature type="domain" description="Zn-dependent metallo-hydrolase RNA specificity" evidence="3">
    <location>
        <begin position="60"/>
        <end position="119"/>
    </location>
</feature>
<dbReference type="Gene3D" id="3.60.15.10">
    <property type="entry name" value="Ribonuclease Z/Hydroxyacylglutathione hydrolase-like"/>
    <property type="match status" value="1"/>
</dbReference>
<dbReference type="PANTHER" id="PTHR11203">
    <property type="entry name" value="CLEAVAGE AND POLYADENYLATION SPECIFICITY FACTOR FAMILY MEMBER"/>
    <property type="match status" value="1"/>
</dbReference>
<accession>A0AAV5X2R6</accession>
<dbReference type="Pfam" id="PF10996">
    <property type="entry name" value="Beta-Casp"/>
    <property type="match status" value="1"/>
</dbReference>
<proteinExistence type="predicted"/>
<dbReference type="InterPro" id="IPR011108">
    <property type="entry name" value="RMMBL"/>
</dbReference>
<feature type="chain" id="PRO_5043585446" description="Integrator complex subunit 11" evidence="2">
    <location>
        <begin position="16"/>
        <end position="276"/>
    </location>
</feature>
<dbReference type="GO" id="GO:0016180">
    <property type="term" value="P:snRNA processing"/>
    <property type="evidence" value="ECO:0007669"/>
    <property type="project" value="TreeGrafter"/>
</dbReference>
<evidence type="ECO:0000259" key="3">
    <source>
        <dbReference type="Pfam" id="PF07521"/>
    </source>
</evidence>
<dbReference type="PANTHER" id="PTHR11203:SF37">
    <property type="entry name" value="INTEGRATOR COMPLEX SUBUNIT 11"/>
    <property type="match status" value="1"/>
</dbReference>
<dbReference type="EMBL" id="BTSY01000330">
    <property type="protein sequence ID" value="GMT37908.1"/>
    <property type="molecule type" value="Genomic_DNA"/>
</dbReference>
<feature type="non-terminal residue" evidence="5">
    <location>
        <position position="1"/>
    </location>
</feature>
<dbReference type="GO" id="GO:0016787">
    <property type="term" value="F:hydrolase activity"/>
    <property type="evidence" value="ECO:0007669"/>
    <property type="project" value="UniProtKB-KW"/>
</dbReference>
<evidence type="ECO:0000256" key="1">
    <source>
        <dbReference type="ARBA" id="ARBA00022801"/>
    </source>
</evidence>
<evidence type="ECO:0000313" key="5">
    <source>
        <dbReference type="EMBL" id="GMT37908.1"/>
    </source>
</evidence>
<dbReference type="GO" id="GO:0005634">
    <property type="term" value="C:nucleus"/>
    <property type="evidence" value="ECO:0007669"/>
    <property type="project" value="TreeGrafter"/>
</dbReference>
<dbReference type="InterPro" id="IPR022712">
    <property type="entry name" value="Beta_Casp"/>
</dbReference>